<name>A0A8J7WDI7_9RHOB</name>
<organism evidence="2 3">
    <name type="scientific">Thetidibacter halocola</name>
    <dbReference type="NCBI Taxonomy" id="2827239"/>
    <lineage>
        <taxon>Bacteria</taxon>
        <taxon>Pseudomonadati</taxon>
        <taxon>Pseudomonadota</taxon>
        <taxon>Alphaproteobacteria</taxon>
        <taxon>Rhodobacterales</taxon>
        <taxon>Roseobacteraceae</taxon>
        <taxon>Thetidibacter</taxon>
    </lineage>
</organism>
<evidence type="ECO:0000313" key="2">
    <source>
        <dbReference type="EMBL" id="MBS0123398.1"/>
    </source>
</evidence>
<evidence type="ECO:0000313" key="3">
    <source>
        <dbReference type="Proteomes" id="UP000681356"/>
    </source>
</evidence>
<keyword evidence="3" id="KW-1185">Reference proteome</keyword>
<reference evidence="2" key="1">
    <citation type="submission" date="2021-04" db="EMBL/GenBank/DDBJ databases">
        <authorList>
            <person name="Yoon J."/>
        </authorList>
    </citation>
    <scope>NUCLEOTIDE SEQUENCE</scope>
    <source>
        <strain evidence="2">KMU-90</strain>
    </source>
</reference>
<evidence type="ECO:0000259" key="1">
    <source>
        <dbReference type="Pfam" id="PF18546"/>
    </source>
</evidence>
<gene>
    <name evidence="2" type="ORF">KB874_04575</name>
</gene>
<accession>A0A8J7WDI7</accession>
<dbReference type="AlphaFoldDB" id="A0A8J7WDI7"/>
<proteinExistence type="predicted"/>
<protein>
    <submittedName>
        <fullName evidence="2">Transcriptional regulator</fullName>
    </submittedName>
</protein>
<dbReference type="Proteomes" id="UP000681356">
    <property type="component" value="Unassembled WGS sequence"/>
</dbReference>
<dbReference type="Pfam" id="PF18546">
    <property type="entry name" value="MetOD1"/>
    <property type="match status" value="1"/>
</dbReference>
<dbReference type="RefSeq" id="WP_212535378.1">
    <property type="nucleotide sequence ID" value="NZ_JAGTUU010000002.1"/>
</dbReference>
<dbReference type="EMBL" id="JAGTUU010000002">
    <property type="protein sequence ID" value="MBS0123398.1"/>
    <property type="molecule type" value="Genomic_DNA"/>
</dbReference>
<dbReference type="InterPro" id="IPR041359">
    <property type="entry name" value="MetOD1"/>
</dbReference>
<sequence length="170" mass="18542">MAQRTERVPATDTLNAACFMSDMITSLSGRIEEMVGLEESSWFIAQVGQDIGRDISRRYRDADGALPDDPEAIGAILCDLKARIGGHFSVVSADADEIRLVASRCPFGEKVRGRASLCMMTTHVFGRIAADACGYSSVRIDEAIALGDPRCSVTVVLRRTSHGAEHEFYR</sequence>
<comment type="caution">
    <text evidence="2">The sequence shown here is derived from an EMBL/GenBank/DDBJ whole genome shotgun (WGS) entry which is preliminary data.</text>
</comment>
<feature type="domain" description="Metanogen output" evidence="1">
    <location>
        <begin position="24"/>
        <end position="155"/>
    </location>
</feature>